<evidence type="ECO:0000259" key="12">
    <source>
        <dbReference type="Pfam" id="PF16803"/>
    </source>
</evidence>
<comment type="similarity">
    <text evidence="2 10">Belongs to the anamorsin family.</text>
</comment>
<evidence type="ECO:0000256" key="7">
    <source>
        <dbReference type="ARBA" id="ARBA00023004"/>
    </source>
</evidence>
<comment type="domain">
    <text evidence="10">The N-terminal domain has structural similarity with S-adenosyl-L-methionine-dependent methyltransferases, but does not bind S-adenosyl-L-methionine. It is required for correct assembly of the 2 Fe-S clusters.</text>
</comment>
<dbReference type="InterPro" id="IPR007785">
    <property type="entry name" value="Anamorsin"/>
</dbReference>
<gene>
    <name evidence="13" type="ORF">E4U43_004033</name>
</gene>
<feature type="short sequence motif" description="Cx2C motif 1" evidence="10">
    <location>
        <begin position="280"/>
        <end position="283"/>
    </location>
</feature>
<dbReference type="Pfam" id="PF16803">
    <property type="entry name" value="DRE2_N"/>
    <property type="match status" value="1"/>
</dbReference>
<dbReference type="InterPro" id="IPR046408">
    <property type="entry name" value="CIAPIN1"/>
</dbReference>
<feature type="binding site" evidence="10">
    <location>
        <position position="280"/>
    </location>
    <ligand>
        <name>[4Fe-4S] cluster</name>
        <dbReference type="ChEBI" id="CHEBI:49883"/>
    </ligand>
</feature>
<keyword evidence="8 10" id="KW-0411">Iron-sulfur</keyword>
<dbReference type="GO" id="GO:0005758">
    <property type="term" value="C:mitochondrial intermembrane space"/>
    <property type="evidence" value="ECO:0007669"/>
    <property type="project" value="UniProtKB-SubCell"/>
</dbReference>
<evidence type="ECO:0000256" key="4">
    <source>
        <dbReference type="ARBA" id="ARBA00022490"/>
    </source>
</evidence>
<sequence length="316" mass="33977">MAPSTVLIDTTADFAVPPAADNGNNTNANIINRAKRNLLLAPPSVAAHEEKLRDVFTTFDRSSTDLQMLDRLSAGLVALPPATYDVVLILSDADGSRGADSAALLNRHLFTTLVPAIKAGGRLRFQDGQPGAAESREAILAGLVAKDDGFEKQDDDELVVPLRFGKKNKSQTPAAAASAPITIDLSSLDDAGDGQDDELIDEDQLLDEEDLKRRPKAPTECQPQKRRRPCKDCTCGLAAKFEAEEKERRAKADAGLEAIKLDANDLNELDFTVKGKTGSCNNCSLGDAFRCSTCPFIGLPAFKPGEEVRIMNEVQL</sequence>
<dbReference type="EMBL" id="SRPW01000264">
    <property type="protein sequence ID" value="KAG6016230.1"/>
    <property type="molecule type" value="Genomic_DNA"/>
</dbReference>
<feature type="short sequence motif" description="Cx2C motif 2" evidence="10">
    <location>
        <begin position="291"/>
        <end position="294"/>
    </location>
</feature>
<accession>A0A9P7NHD2</accession>
<proteinExistence type="inferred from homology"/>
<dbReference type="GO" id="GO:0046872">
    <property type="term" value="F:metal ion binding"/>
    <property type="evidence" value="ECO:0007669"/>
    <property type="project" value="UniProtKB-KW"/>
</dbReference>
<evidence type="ECO:0000256" key="10">
    <source>
        <dbReference type="HAMAP-Rule" id="MF_03115"/>
    </source>
</evidence>
<feature type="domain" description="Anamorsin C-terminal" evidence="11">
    <location>
        <begin position="218"/>
        <end position="310"/>
    </location>
</feature>
<comment type="subcellular location">
    <subcellularLocation>
        <location evidence="10">Cytoplasm</location>
    </subcellularLocation>
    <subcellularLocation>
        <location evidence="10">Mitochondrion intermembrane space</location>
    </subcellularLocation>
</comment>
<comment type="cofactor">
    <cofactor evidence="1 10">
        <name>[4Fe-4S] cluster</name>
        <dbReference type="ChEBI" id="CHEBI:49883"/>
    </cofactor>
</comment>
<feature type="binding site" evidence="10">
    <location>
        <position position="230"/>
    </location>
    <ligand>
        <name>[2Fe-2S] cluster</name>
        <dbReference type="ChEBI" id="CHEBI:190135"/>
    </ligand>
</feature>
<dbReference type="Pfam" id="PF05093">
    <property type="entry name" value="CIAPIN1"/>
    <property type="match status" value="1"/>
</dbReference>
<feature type="domain" description="Fe-S cluster assembly protein Dre2 N-terminal" evidence="12">
    <location>
        <begin position="35"/>
        <end position="163"/>
    </location>
</feature>
<protein>
    <recommendedName>
        <fullName evidence="15">Fe-S cluster assembly protein DRE2</fullName>
    </recommendedName>
</protein>
<evidence type="ECO:0000256" key="2">
    <source>
        <dbReference type="ARBA" id="ARBA00008169"/>
    </source>
</evidence>
<evidence type="ECO:0008006" key="15">
    <source>
        <dbReference type="Google" id="ProtNLM"/>
    </source>
</evidence>
<dbReference type="OrthoDB" id="311633at2759"/>
<evidence type="ECO:0000259" key="11">
    <source>
        <dbReference type="Pfam" id="PF05093"/>
    </source>
</evidence>
<feature type="binding site" evidence="10">
    <location>
        <position position="291"/>
    </location>
    <ligand>
        <name>[4Fe-4S] cluster</name>
        <dbReference type="ChEBI" id="CHEBI:49883"/>
    </ligand>
</feature>
<dbReference type="GO" id="GO:0051537">
    <property type="term" value="F:2 iron, 2 sulfur cluster binding"/>
    <property type="evidence" value="ECO:0007669"/>
    <property type="project" value="UniProtKB-UniRule"/>
</dbReference>
<dbReference type="GO" id="GO:0051539">
    <property type="term" value="F:4 iron, 4 sulfur cluster binding"/>
    <property type="evidence" value="ECO:0007669"/>
    <property type="project" value="UniProtKB-KW"/>
</dbReference>
<keyword evidence="7 10" id="KW-0408">Iron</keyword>
<feature type="binding site" evidence="10">
    <location>
        <position position="221"/>
    </location>
    <ligand>
        <name>[2Fe-2S] cluster</name>
        <dbReference type="ChEBI" id="CHEBI:190135"/>
    </ligand>
</feature>
<feature type="binding site" evidence="10">
    <location>
        <position position="283"/>
    </location>
    <ligand>
        <name>[4Fe-4S] cluster</name>
        <dbReference type="ChEBI" id="CHEBI:49883"/>
    </ligand>
</feature>
<keyword evidence="9 10" id="KW-0496">Mitochondrion</keyword>
<evidence type="ECO:0000313" key="14">
    <source>
        <dbReference type="Proteomes" id="UP000748025"/>
    </source>
</evidence>
<comment type="caution">
    <text evidence="10">Lacks conserved residue(s) required for the propagation of feature annotation.</text>
</comment>
<dbReference type="HAMAP" id="MF_03115">
    <property type="entry name" value="Anamorsin"/>
    <property type="match status" value="1"/>
</dbReference>
<feature type="binding site" evidence="10">
    <location>
        <position position="235"/>
    </location>
    <ligand>
        <name>[2Fe-2S] cluster</name>
        <dbReference type="ChEBI" id="CHEBI:190135"/>
    </ligand>
</feature>
<evidence type="ECO:0000313" key="13">
    <source>
        <dbReference type="EMBL" id="KAG6016230.1"/>
    </source>
</evidence>
<evidence type="ECO:0000256" key="5">
    <source>
        <dbReference type="ARBA" id="ARBA00022714"/>
    </source>
</evidence>
<dbReference type="GO" id="GO:0009055">
    <property type="term" value="F:electron transfer activity"/>
    <property type="evidence" value="ECO:0007669"/>
    <property type="project" value="UniProtKB-UniRule"/>
</dbReference>
<comment type="cofactor">
    <cofactor evidence="10">
        <name>[2Fe-2S] cluster</name>
        <dbReference type="ChEBI" id="CHEBI:190135"/>
    </cofactor>
</comment>
<keyword evidence="4 10" id="KW-0963">Cytoplasm</keyword>
<evidence type="ECO:0000256" key="9">
    <source>
        <dbReference type="ARBA" id="ARBA00023128"/>
    </source>
</evidence>
<feature type="binding site" evidence="10">
    <location>
        <position position="294"/>
    </location>
    <ligand>
        <name>[4Fe-4S] cluster</name>
        <dbReference type="ChEBI" id="CHEBI:49883"/>
    </ligand>
</feature>
<dbReference type="InterPro" id="IPR031838">
    <property type="entry name" value="Dre2_N"/>
</dbReference>
<comment type="caution">
    <text evidence="13">The sequence shown here is derived from an EMBL/GenBank/DDBJ whole genome shotgun (WGS) entry which is preliminary data.</text>
</comment>
<keyword evidence="14" id="KW-1185">Reference proteome</keyword>
<keyword evidence="6 10" id="KW-0479">Metal-binding</keyword>
<keyword evidence="3 10" id="KW-0004">4Fe-4S</keyword>
<evidence type="ECO:0000256" key="3">
    <source>
        <dbReference type="ARBA" id="ARBA00022485"/>
    </source>
</evidence>
<organism evidence="13 14">
    <name type="scientific">Claviceps pusilla</name>
    <dbReference type="NCBI Taxonomy" id="123648"/>
    <lineage>
        <taxon>Eukaryota</taxon>
        <taxon>Fungi</taxon>
        <taxon>Dikarya</taxon>
        <taxon>Ascomycota</taxon>
        <taxon>Pezizomycotina</taxon>
        <taxon>Sordariomycetes</taxon>
        <taxon>Hypocreomycetidae</taxon>
        <taxon>Hypocreales</taxon>
        <taxon>Clavicipitaceae</taxon>
        <taxon>Claviceps</taxon>
    </lineage>
</organism>
<name>A0A9P7NHD2_9HYPO</name>
<evidence type="ECO:0000256" key="8">
    <source>
        <dbReference type="ARBA" id="ARBA00023014"/>
    </source>
</evidence>
<dbReference type="Gene3D" id="3.40.50.11000">
    <property type="entry name" value="Fe-S cluster assembly protein Dre2, N-terminal domain"/>
    <property type="match status" value="1"/>
</dbReference>
<keyword evidence="5 10" id="KW-0001">2Fe-2S</keyword>
<evidence type="ECO:0000256" key="1">
    <source>
        <dbReference type="ARBA" id="ARBA00001966"/>
    </source>
</evidence>
<reference evidence="13" key="1">
    <citation type="journal article" date="2020" name="bioRxiv">
        <title>Whole genome comparisons of ergot fungi reveals the divergence and evolution of species within the genus Claviceps are the result of varying mechanisms driving genome evolution and host range expansion.</title>
        <authorList>
            <person name="Wyka S.A."/>
            <person name="Mondo S.J."/>
            <person name="Liu M."/>
            <person name="Dettman J."/>
            <person name="Nalam V."/>
            <person name="Broders K.D."/>
        </authorList>
    </citation>
    <scope>NUCLEOTIDE SEQUENCE</scope>
    <source>
        <strain evidence="13">CCC 602</strain>
    </source>
</reference>
<dbReference type="PANTHER" id="PTHR13273">
    <property type="entry name" value="ANAMORSIN"/>
    <property type="match status" value="1"/>
</dbReference>
<evidence type="ECO:0000256" key="6">
    <source>
        <dbReference type="ARBA" id="ARBA00022723"/>
    </source>
</evidence>
<feature type="region of interest" description="Fe-S binding site B" evidence="10">
    <location>
        <begin position="280"/>
        <end position="294"/>
    </location>
</feature>
<comment type="domain">
    <text evidence="10">The C-terminal domain binds 2 Fe-S clusters but is otherwise mostly in an intrinsically disordered conformation.</text>
</comment>
<feature type="binding site" evidence="10">
    <location>
        <position position="233"/>
    </location>
    <ligand>
        <name>[2Fe-2S] cluster</name>
        <dbReference type="ChEBI" id="CHEBI:190135"/>
    </ligand>
</feature>
<dbReference type="AlphaFoldDB" id="A0A9P7NHD2"/>
<dbReference type="Proteomes" id="UP000748025">
    <property type="component" value="Unassembled WGS sequence"/>
</dbReference>
<dbReference type="GO" id="GO:0016226">
    <property type="term" value="P:iron-sulfur cluster assembly"/>
    <property type="evidence" value="ECO:0007669"/>
    <property type="project" value="UniProtKB-UniRule"/>
</dbReference>
<comment type="domain">
    <text evidence="10">The twin Cx2C motifs are involved in the recognition by the mitochondrial MIA40-ERV1 disulfide relay system. The formation of 2 disulfide bonds in the Cx2C motifs through dithiol/disulfide exchange reactions effectively traps the protein in the mitochondrial intermembrane space.</text>
</comment>
<dbReference type="PANTHER" id="PTHR13273:SF14">
    <property type="entry name" value="ANAMORSIN"/>
    <property type="match status" value="1"/>
</dbReference>